<keyword evidence="3" id="KW-0238">DNA-binding</keyword>
<feature type="region of interest" description="Disordered" evidence="6">
    <location>
        <begin position="413"/>
        <end position="433"/>
    </location>
</feature>
<evidence type="ECO:0000313" key="10">
    <source>
        <dbReference type="Proteomes" id="UP001164929"/>
    </source>
</evidence>
<evidence type="ECO:0000256" key="1">
    <source>
        <dbReference type="ARBA" id="ARBA00011726"/>
    </source>
</evidence>
<sequence>MEPSLKNQLRQSLLISGIYVKIEVDSAARNLVRGQRETINIQYNDGFVDKARTQLVLGIVITRESVKGSYPEKSPQLSFTTSFLALVYCIKKLGIEDLHKIGMDRGAIRTNSIFTTTSDTFMDLNFTDELLVQRYWWESAGGVNFLDPEPSISNDLCDPSQYVPFMGSGHLSINSHHLICQEETDISLENSPVVYPETEEQVVGTITSPVHSEGSQLESGEFVLEFCESWECPKQEPEDEETLQETTDSDNNDLDQYQEQEFSDFGQLQQNPEHCTVESARDSFVPWSPLIGSRKTGKKRQTKTEKTISLQVLRKYFAGSLKDAAKSIGVCPTTLKRMCRQYGISRWPSRKIKKVNHSLKKLQHVVDSVMGAQGLIEIDSFYTAFPELSSSGYFGHNPFSSFQITDYPEESNPKPINHLFSTKGPVSKSQSSSSSQNSGLFICHGKRQLTSTINGLSTGHALAVEDPVEVLKRTRSKSELPSLNKEELDRAKSNETSCQRQNLETQASLPISNGRCLRYGSVFRIKATFGDENIRFSLQPNWGFRDLQREIAKRFEIDDFSRIGLKYLDNDHESILLTCDADLEECKDLLGFSQSRTIKITLYLFSKPHLGSSFGSSRDLSMTIGELLRKIIRNMQPSFDQNHCIFYYT</sequence>
<protein>
    <submittedName>
        <fullName evidence="9">Uncharacterized protein</fullName>
    </submittedName>
</protein>
<evidence type="ECO:0000256" key="3">
    <source>
        <dbReference type="ARBA" id="ARBA00023125"/>
    </source>
</evidence>
<organism evidence="9 10">
    <name type="scientific">Populus alba x Populus x berolinensis</name>
    <dbReference type="NCBI Taxonomy" id="444605"/>
    <lineage>
        <taxon>Eukaryota</taxon>
        <taxon>Viridiplantae</taxon>
        <taxon>Streptophyta</taxon>
        <taxon>Embryophyta</taxon>
        <taxon>Tracheophyta</taxon>
        <taxon>Spermatophyta</taxon>
        <taxon>Magnoliopsida</taxon>
        <taxon>eudicotyledons</taxon>
        <taxon>Gunneridae</taxon>
        <taxon>Pentapetalae</taxon>
        <taxon>rosids</taxon>
        <taxon>fabids</taxon>
        <taxon>Malpighiales</taxon>
        <taxon>Salicaceae</taxon>
        <taxon>Saliceae</taxon>
        <taxon>Populus</taxon>
    </lineage>
</organism>
<feature type="compositionally biased region" description="Acidic residues" evidence="6">
    <location>
        <begin position="237"/>
        <end position="253"/>
    </location>
</feature>
<dbReference type="PANTHER" id="PTHR32002">
    <property type="entry name" value="PROTEIN NLP8"/>
    <property type="match status" value="1"/>
</dbReference>
<dbReference type="Proteomes" id="UP001164929">
    <property type="component" value="Chromosome 9"/>
</dbReference>
<dbReference type="SUPFAM" id="SSF54277">
    <property type="entry name" value="CAD &amp; PB1 domains"/>
    <property type="match status" value="1"/>
</dbReference>
<keyword evidence="10" id="KW-1185">Reference proteome</keyword>
<feature type="compositionally biased region" description="Basic and acidic residues" evidence="6">
    <location>
        <begin position="475"/>
        <end position="493"/>
    </location>
</feature>
<dbReference type="AlphaFoldDB" id="A0AAD6MGL5"/>
<name>A0AAD6MGL5_9ROSI</name>
<evidence type="ECO:0000259" key="7">
    <source>
        <dbReference type="PROSITE" id="PS51519"/>
    </source>
</evidence>
<dbReference type="GO" id="GO:0003677">
    <property type="term" value="F:DNA binding"/>
    <property type="evidence" value="ECO:0007669"/>
    <property type="project" value="UniProtKB-KW"/>
</dbReference>
<evidence type="ECO:0000256" key="4">
    <source>
        <dbReference type="ARBA" id="ARBA00023163"/>
    </source>
</evidence>
<feature type="region of interest" description="Disordered" evidence="6">
    <location>
        <begin position="234"/>
        <end position="253"/>
    </location>
</feature>
<reference evidence="9" key="1">
    <citation type="journal article" date="2023" name="Mol. Ecol. Resour.">
        <title>Chromosome-level genome assembly of a triploid poplar Populus alba 'Berolinensis'.</title>
        <authorList>
            <person name="Chen S."/>
            <person name="Yu Y."/>
            <person name="Wang X."/>
            <person name="Wang S."/>
            <person name="Zhang T."/>
            <person name="Zhou Y."/>
            <person name="He R."/>
            <person name="Meng N."/>
            <person name="Wang Y."/>
            <person name="Liu W."/>
            <person name="Liu Z."/>
            <person name="Liu J."/>
            <person name="Guo Q."/>
            <person name="Huang H."/>
            <person name="Sederoff R.R."/>
            <person name="Wang G."/>
            <person name="Qu G."/>
            <person name="Chen S."/>
        </authorList>
    </citation>
    <scope>NUCLEOTIDE SEQUENCE</scope>
    <source>
        <strain evidence="9">SC-2020</strain>
    </source>
</reference>
<dbReference type="PANTHER" id="PTHR32002:SF46">
    <property type="entry name" value="PROTEIN NLP2"/>
    <property type="match status" value="1"/>
</dbReference>
<proteinExistence type="predicted"/>
<comment type="subunit">
    <text evidence="1">Homodimers and heterodimers.</text>
</comment>
<dbReference type="InterPro" id="IPR003035">
    <property type="entry name" value="RWP-RK_dom"/>
</dbReference>
<dbReference type="EMBL" id="JAQIZT010000009">
    <property type="protein sequence ID" value="KAJ6985174.1"/>
    <property type="molecule type" value="Genomic_DNA"/>
</dbReference>
<evidence type="ECO:0000313" key="9">
    <source>
        <dbReference type="EMBL" id="KAJ6985174.1"/>
    </source>
</evidence>
<accession>A0AAD6MGL5</accession>
<dbReference type="InterPro" id="IPR045012">
    <property type="entry name" value="NLP"/>
</dbReference>
<dbReference type="Pfam" id="PF02042">
    <property type="entry name" value="RWP-RK"/>
    <property type="match status" value="1"/>
</dbReference>
<keyword evidence="5" id="KW-0539">Nucleus</keyword>
<keyword evidence="4" id="KW-0804">Transcription</keyword>
<dbReference type="Pfam" id="PF00564">
    <property type="entry name" value="PB1"/>
    <property type="match status" value="1"/>
</dbReference>
<evidence type="ECO:0000259" key="8">
    <source>
        <dbReference type="PROSITE" id="PS51745"/>
    </source>
</evidence>
<feature type="domain" description="RWP-RK" evidence="7">
    <location>
        <begin position="294"/>
        <end position="375"/>
    </location>
</feature>
<keyword evidence="2" id="KW-0805">Transcription regulation</keyword>
<dbReference type="SMART" id="SM00666">
    <property type="entry name" value="PB1"/>
    <property type="match status" value="1"/>
</dbReference>
<dbReference type="InterPro" id="IPR053793">
    <property type="entry name" value="PB1-like"/>
</dbReference>
<dbReference type="Gene3D" id="3.10.20.90">
    <property type="entry name" value="Phosphatidylinositol 3-kinase Catalytic Subunit, Chain A, domain 1"/>
    <property type="match status" value="1"/>
</dbReference>
<comment type="caution">
    <text evidence="9">The sequence shown here is derived from an EMBL/GenBank/DDBJ whole genome shotgun (WGS) entry which is preliminary data.</text>
</comment>
<dbReference type="CDD" id="cd06407">
    <property type="entry name" value="PB1_NLP"/>
    <property type="match status" value="1"/>
</dbReference>
<dbReference type="InterPro" id="IPR034891">
    <property type="entry name" value="PB1_NLP"/>
</dbReference>
<feature type="region of interest" description="Disordered" evidence="6">
    <location>
        <begin position="475"/>
        <end position="502"/>
    </location>
</feature>
<dbReference type="PROSITE" id="PS51519">
    <property type="entry name" value="RWP_RK"/>
    <property type="match status" value="1"/>
</dbReference>
<evidence type="ECO:0000256" key="2">
    <source>
        <dbReference type="ARBA" id="ARBA00023015"/>
    </source>
</evidence>
<dbReference type="GO" id="GO:0003700">
    <property type="term" value="F:DNA-binding transcription factor activity"/>
    <property type="evidence" value="ECO:0007669"/>
    <property type="project" value="InterPro"/>
</dbReference>
<dbReference type="PROSITE" id="PS51745">
    <property type="entry name" value="PB1"/>
    <property type="match status" value="1"/>
</dbReference>
<gene>
    <name evidence="9" type="ORF">NC653_023220</name>
</gene>
<feature type="domain" description="PB1" evidence="8">
    <location>
        <begin position="522"/>
        <end position="605"/>
    </location>
</feature>
<evidence type="ECO:0000256" key="5">
    <source>
        <dbReference type="ARBA" id="ARBA00023242"/>
    </source>
</evidence>
<evidence type="ECO:0000256" key="6">
    <source>
        <dbReference type="SAM" id="MobiDB-lite"/>
    </source>
</evidence>
<dbReference type="InterPro" id="IPR000270">
    <property type="entry name" value="PB1_dom"/>
</dbReference>